<dbReference type="Proteomes" id="UP000310158">
    <property type="component" value="Unassembled WGS sequence"/>
</dbReference>
<dbReference type="AlphaFoldDB" id="A0A4S4LTP0"/>
<dbReference type="Gene3D" id="1.20.920.10">
    <property type="entry name" value="Bromodomain-like"/>
    <property type="match status" value="1"/>
</dbReference>
<dbReference type="PROSITE" id="PS50014">
    <property type="entry name" value="BROMODOMAIN_2"/>
    <property type="match status" value="1"/>
</dbReference>
<gene>
    <name evidence="5" type="ORF">EW146_g5058</name>
</gene>
<feature type="region of interest" description="Disordered" evidence="3">
    <location>
        <begin position="1"/>
        <end position="22"/>
    </location>
</feature>
<protein>
    <recommendedName>
        <fullName evidence="4">Bromo domain-containing protein</fullName>
    </recommendedName>
</protein>
<evidence type="ECO:0000313" key="6">
    <source>
        <dbReference type="Proteomes" id="UP000310158"/>
    </source>
</evidence>
<dbReference type="InterPro" id="IPR036427">
    <property type="entry name" value="Bromodomain-like_sf"/>
</dbReference>
<evidence type="ECO:0000256" key="1">
    <source>
        <dbReference type="ARBA" id="ARBA00023117"/>
    </source>
</evidence>
<keyword evidence="1 2" id="KW-0103">Bromodomain</keyword>
<dbReference type="OrthoDB" id="21449at2759"/>
<dbReference type="InterPro" id="IPR001487">
    <property type="entry name" value="Bromodomain"/>
</dbReference>
<evidence type="ECO:0000256" key="2">
    <source>
        <dbReference type="PROSITE-ProRule" id="PRU00035"/>
    </source>
</evidence>
<dbReference type="CDD" id="cd04369">
    <property type="entry name" value="Bromodomain"/>
    <property type="match status" value="1"/>
</dbReference>
<feature type="region of interest" description="Disordered" evidence="3">
    <location>
        <begin position="318"/>
        <end position="395"/>
    </location>
</feature>
<evidence type="ECO:0000313" key="5">
    <source>
        <dbReference type="EMBL" id="THH15407.1"/>
    </source>
</evidence>
<keyword evidence="6" id="KW-1185">Reference proteome</keyword>
<dbReference type="InterPro" id="IPR051831">
    <property type="entry name" value="Bromodomain_contain_prot"/>
</dbReference>
<dbReference type="SUPFAM" id="SSF47370">
    <property type="entry name" value="Bromodomain"/>
    <property type="match status" value="1"/>
</dbReference>
<feature type="compositionally biased region" description="Polar residues" evidence="3">
    <location>
        <begin position="11"/>
        <end position="22"/>
    </location>
</feature>
<proteinExistence type="predicted"/>
<sequence>MDYNSLRFDSPNENQAGPSSSGLTLVIPSLKALKELKKKGKTLEDVDVKKTPRPIKLKPLKEVLTTLITKIKKKDAYAFFLRPVDASKVQGYADVIKRPMDFGTMTSKVERNKYRSLEEFAADFHLVASNAKTFNPPGTLYHTEAERIETWGSEHIAKAAAHVIEYETDWNIEIERDEDMNVDADAEEGISAGAAGSVEPGTPARRSPSVTSAAAISAKRSRGVGKKGTGMLSETVEADGHLPGFKDGLSAFPPGSDWAELMVALKLKGKRYRTKKERMRMERGGPPFAPDGSIDYAEMEDPFSVLSVFVPEAASRPQLTPVYPPSASSDPSQIYLPAPINVPVPDERSPPEIPKSSSSKYRYWTINRNVSSRGKPKEKEDEEPAQPRKNPRDMHATDFGAFATLAARVAQETPVEDASAAFGSEDKLFDAIRASVETPAVGAKPAPSAVDELIANGAGYWTRERACRAQDYLREVVYGGVDGLAYIRSIAEFVSPPDDAMDVHAPSALGMSLAKYVEETLIDPLTEGRHRILHETVRHLSYPNFAVSSELAKAVYTSEHVRPHAMHTVALFQQLFSQPLDLAALINAPEELYAAEGALAALGRGEGATADDDPVVLGRALRHAADLLERVLRQRQESGGVGDEREEKELRLILIALAKRAPLDQIARMPAELVPAHLRRVVPTIGY</sequence>
<comment type="caution">
    <text evidence="5">The sequence shown here is derived from an EMBL/GenBank/DDBJ whole genome shotgun (WGS) entry which is preliminary data.</text>
</comment>
<dbReference type="GO" id="GO:0006325">
    <property type="term" value="P:chromatin organization"/>
    <property type="evidence" value="ECO:0007669"/>
    <property type="project" value="UniProtKB-ARBA"/>
</dbReference>
<accession>A0A4S4LTP0</accession>
<evidence type="ECO:0000256" key="3">
    <source>
        <dbReference type="SAM" id="MobiDB-lite"/>
    </source>
</evidence>
<dbReference type="Pfam" id="PF00439">
    <property type="entry name" value="Bromodomain"/>
    <property type="match status" value="1"/>
</dbReference>
<name>A0A4S4LTP0_9AGAM</name>
<dbReference type="GO" id="GO:0005634">
    <property type="term" value="C:nucleus"/>
    <property type="evidence" value="ECO:0007669"/>
    <property type="project" value="TreeGrafter"/>
</dbReference>
<evidence type="ECO:0000259" key="4">
    <source>
        <dbReference type="PROSITE" id="PS50014"/>
    </source>
</evidence>
<dbReference type="PANTHER" id="PTHR22881">
    <property type="entry name" value="BROMODOMAIN CONTAINING PROTEIN"/>
    <property type="match status" value="1"/>
</dbReference>
<reference evidence="5 6" key="1">
    <citation type="submission" date="2019-02" db="EMBL/GenBank/DDBJ databases">
        <title>Genome sequencing of the rare red list fungi Bondarzewia mesenterica.</title>
        <authorList>
            <person name="Buettner E."/>
            <person name="Kellner H."/>
        </authorList>
    </citation>
    <scope>NUCLEOTIDE SEQUENCE [LARGE SCALE GENOMIC DNA]</scope>
    <source>
        <strain evidence="5 6">DSM 108281</strain>
    </source>
</reference>
<dbReference type="GO" id="GO:0006357">
    <property type="term" value="P:regulation of transcription by RNA polymerase II"/>
    <property type="evidence" value="ECO:0007669"/>
    <property type="project" value="TreeGrafter"/>
</dbReference>
<dbReference type="SMART" id="SM00297">
    <property type="entry name" value="BROMO"/>
    <property type="match status" value="1"/>
</dbReference>
<dbReference type="PRINTS" id="PR00503">
    <property type="entry name" value="BROMODOMAIN"/>
</dbReference>
<organism evidence="5 6">
    <name type="scientific">Bondarzewia mesenterica</name>
    <dbReference type="NCBI Taxonomy" id="1095465"/>
    <lineage>
        <taxon>Eukaryota</taxon>
        <taxon>Fungi</taxon>
        <taxon>Dikarya</taxon>
        <taxon>Basidiomycota</taxon>
        <taxon>Agaricomycotina</taxon>
        <taxon>Agaricomycetes</taxon>
        <taxon>Russulales</taxon>
        <taxon>Bondarzewiaceae</taxon>
        <taxon>Bondarzewia</taxon>
    </lineage>
</organism>
<dbReference type="PANTHER" id="PTHR22881:SF27">
    <property type="entry name" value="BROMODOMAIN CONTAINING 7_9"/>
    <property type="match status" value="1"/>
</dbReference>
<dbReference type="EMBL" id="SGPL01000211">
    <property type="protein sequence ID" value="THH15407.1"/>
    <property type="molecule type" value="Genomic_DNA"/>
</dbReference>
<feature type="region of interest" description="Disordered" evidence="3">
    <location>
        <begin position="192"/>
        <end position="228"/>
    </location>
</feature>
<feature type="domain" description="Bromo" evidence="4">
    <location>
        <begin position="72"/>
        <end position="142"/>
    </location>
</feature>